<evidence type="ECO:0000313" key="6">
    <source>
        <dbReference type="Proteomes" id="UP000474967"/>
    </source>
</evidence>
<dbReference type="InterPro" id="IPR051448">
    <property type="entry name" value="CdaR-like_regulators"/>
</dbReference>
<dbReference type="PANTHER" id="PTHR33744:SF7">
    <property type="entry name" value="PUCR FAMILY TRANSCRIPTIONAL REGULATOR"/>
    <property type="match status" value="1"/>
</dbReference>
<dbReference type="Gene3D" id="1.10.10.2840">
    <property type="entry name" value="PucR C-terminal helix-turn-helix domain"/>
    <property type="match status" value="1"/>
</dbReference>
<dbReference type="Pfam" id="PF17853">
    <property type="entry name" value="GGDEF_2"/>
    <property type="match status" value="1"/>
</dbReference>
<dbReference type="InterPro" id="IPR025751">
    <property type="entry name" value="RsbRD_N_dom"/>
</dbReference>
<dbReference type="InterPro" id="IPR041522">
    <property type="entry name" value="CdaR_GGDEF"/>
</dbReference>
<feature type="domain" description="PucR C-terminal helix-turn-helix" evidence="2">
    <location>
        <begin position="330"/>
        <end position="385"/>
    </location>
</feature>
<gene>
    <name evidence="5" type="ORF">G3T36_08365</name>
</gene>
<comment type="similarity">
    <text evidence="1">Belongs to the CdaR family.</text>
</comment>
<evidence type="ECO:0000259" key="2">
    <source>
        <dbReference type="Pfam" id="PF13556"/>
    </source>
</evidence>
<evidence type="ECO:0000259" key="3">
    <source>
        <dbReference type="Pfam" id="PF14361"/>
    </source>
</evidence>
<reference evidence="5 6" key="1">
    <citation type="journal article" date="2014" name="J. Microbiol.">
        <title>Diaminobutyricibacter tongyongensis gen. nov., sp. nov. and Homoserinibacter gongjuensis gen. nov., sp. nov. belong to the family Microbacteriaceae.</title>
        <authorList>
            <person name="Kim S.J."/>
            <person name="Ahn J.H."/>
            <person name="Weon H.Y."/>
            <person name="Hamada M."/>
            <person name="Suzuki K."/>
            <person name="Kwon S.W."/>
        </authorList>
    </citation>
    <scope>NUCLEOTIDE SEQUENCE [LARGE SCALE GENOMIC DNA]</scope>
    <source>
        <strain evidence="5 6">NBRC 108724</strain>
    </source>
</reference>
<feature type="domain" description="RsbT co-antagonist protein RsbRD N-terminal" evidence="3">
    <location>
        <begin position="28"/>
        <end position="154"/>
    </location>
</feature>
<dbReference type="Pfam" id="PF13556">
    <property type="entry name" value="HTH_30"/>
    <property type="match status" value="1"/>
</dbReference>
<evidence type="ECO:0000313" key="5">
    <source>
        <dbReference type="EMBL" id="NEN05886.1"/>
    </source>
</evidence>
<organism evidence="5 6">
    <name type="scientific">Leifsonia tongyongensis</name>
    <dbReference type="NCBI Taxonomy" id="1268043"/>
    <lineage>
        <taxon>Bacteria</taxon>
        <taxon>Bacillati</taxon>
        <taxon>Actinomycetota</taxon>
        <taxon>Actinomycetes</taxon>
        <taxon>Micrococcales</taxon>
        <taxon>Microbacteriaceae</taxon>
        <taxon>Leifsonia</taxon>
    </lineage>
</organism>
<dbReference type="AlphaFoldDB" id="A0A6L9XX80"/>
<accession>A0A6L9XX80</accession>
<evidence type="ECO:0000259" key="4">
    <source>
        <dbReference type="Pfam" id="PF17853"/>
    </source>
</evidence>
<dbReference type="Pfam" id="PF14361">
    <property type="entry name" value="RsbRD_N"/>
    <property type="match status" value="1"/>
</dbReference>
<sequence>MSAEQSQPPSLLPRLTANLLATADDLPGRLAETIRRRVPSYRQPSLVSDQELDDSCAAHVGFISSLGQPDPERDKTIRMIGASRARTNFPLPDVLDAIRVGSEFIWGEIVDHARSSGTASDAELVTVAGQVWSMSDEFVGLMSAGYREEQDFRLINGERLRYALCDTVLSGHDQPTATLWQAVDRLGLPRDRPFVVVAVEAQGDGEVPTPRVDKRLREDKMESAWLLRSDVELGIVSCFHDQIRVVRKALQGYEVRAGISPVTDDFGHTPQAVRLARTALAASDAGQVTFFSDSAINTMAAGAPDVASELAGIVLYRILELPDLERETILDTVRTWFSTGGSVAESARQLFLHPNTVRNRLRRLETLTNRSLSDPRQAAEVYLAVVSLPRRPVG</sequence>
<protein>
    <submittedName>
        <fullName evidence="5">PucR family transcriptional regulator</fullName>
    </submittedName>
</protein>
<dbReference type="InterPro" id="IPR025736">
    <property type="entry name" value="PucR_C-HTH_dom"/>
</dbReference>
<evidence type="ECO:0000256" key="1">
    <source>
        <dbReference type="ARBA" id="ARBA00006754"/>
    </source>
</evidence>
<proteinExistence type="inferred from homology"/>
<dbReference type="RefSeq" id="WP_163289262.1">
    <property type="nucleotide sequence ID" value="NZ_JAAGWY010000002.1"/>
</dbReference>
<dbReference type="Proteomes" id="UP000474967">
    <property type="component" value="Unassembled WGS sequence"/>
</dbReference>
<comment type="caution">
    <text evidence="5">The sequence shown here is derived from an EMBL/GenBank/DDBJ whole genome shotgun (WGS) entry which is preliminary data.</text>
</comment>
<keyword evidence="6" id="KW-1185">Reference proteome</keyword>
<dbReference type="InterPro" id="IPR042070">
    <property type="entry name" value="PucR_C-HTH_sf"/>
</dbReference>
<feature type="domain" description="CdaR GGDEF-like" evidence="4">
    <location>
        <begin position="175"/>
        <end position="281"/>
    </location>
</feature>
<name>A0A6L9XX80_9MICO</name>
<dbReference type="PANTHER" id="PTHR33744">
    <property type="entry name" value="CARBOHYDRATE DIACID REGULATOR"/>
    <property type="match status" value="1"/>
</dbReference>
<dbReference type="EMBL" id="JAAGWY010000002">
    <property type="protein sequence ID" value="NEN05886.1"/>
    <property type="molecule type" value="Genomic_DNA"/>
</dbReference>